<sequence>MDVDEKDTQFTALPSRVQRRVDQAFDSAAASTSSSVDAPRIRRNAPTRTQDAEPGGFLPDDTAGGFLVDDSDPAPGGFLVDDATNEPDPQDRLALSQIPSALQLLDLQPDDEDVLSVFRNAASGWNDRDLLRARKQPDEELFVYRRDWRAVCAVLLDTGEDADEEDRRESDAASRADDVMIEDDVSSGEEYVEPEGEESEPEENDAESDDEYVEGGSVVRAKSKAGGKQRASRRAARESSPLSTDGDDDRPRPLSARQKQECRRAFRLFFPGVSDGELDRQRIMIKDITRVAQLLGEKITAEETVEMLEAFASSADKSMGLADFERMMLAARLA</sequence>
<keyword evidence="3" id="KW-1185">Reference proteome</keyword>
<feature type="compositionally biased region" description="Basic residues" evidence="1">
    <location>
        <begin position="221"/>
        <end position="234"/>
    </location>
</feature>
<name>M2RJF4_CERS8</name>
<feature type="compositionally biased region" description="Acidic residues" evidence="1">
    <location>
        <begin position="179"/>
        <end position="213"/>
    </location>
</feature>
<feature type="compositionally biased region" description="Low complexity" evidence="1">
    <location>
        <begin position="24"/>
        <end position="38"/>
    </location>
</feature>
<dbReference type="Gene3D" id="1.10.238.10">
    <property type="entry name" value="EF-hand"/>
    <property type="match status" value="1"/>
</dbReference>
<accession>M2RJF4</accession>
<evidence type="ECO:0000313" key="3">
    <source>
        <dbReference type="Proteomes" id="UP000016930"/>
    </source>
</evidence>
<protein>
    <recommendedName>
        <fullName evidence="4">EF-hand domain-containing protein</fullName>
    </recommendedName>
</protein>
<feature type="region of interest" description="Disordered" evidence="1">
    <location>
        <begin position="160"/>
        <end position="258"/>
    </location>
</feature>
<feature type="compositionally biased region" description="Basic and acidic residues" evidence="1">
    <location>
        <begin position="165"/>
        <end position="178"/>
    </location>
</feature>
<dbReference type="OrthoDB" id="2530165at2759"/>
<feature type="region of interest" description="Disordered" evidence="1">
    <location>
        <begin position="23"/>
        <end position="90"/>
    </location>
</feature>
<evidence type="ECO:0000313" key="2">
    <source>
        <dbReference type="EMBL" id="EMD38911.1"/>
    </source>
</evidence>
<gene>
    <name evidence="2" type="ORF">CERSUDRAFT_112618</name>
</gene>
<evidence type="ECO:0008006" key="4">
    <source>
        <dbReference type="Google" id="ProtNLM"/>
    </source>
</evidence>
<dbReference type="EMBL" id="KB445794">
    <property type="protein sequence ID" value="EMD38911.1"/>
    <property type="molecule type" value="Genomic_DNA"/>
</dbReference>
<dbReference type="Proteomes" id="UP000016930">
    <property type="component" value="Unassembled WGS sequence"/>
</dbReference>
<reference evidence="2 3" key="1">
    <citation type="journal article" date="2012" name="Proc. Natl. Acad. Sci. U.S.A.">
        <title>Comparative genomics of Ceriporiopsis subvermispora and Phanerochaete chrysosporium provide insight into selective ligninolysis.</title>
        <authorList>
            <person name="Fernandez-Fueyo E."/>
            <person name="Ruiz-Duenas F.J."/>
            <person name="Ferreira P."/>
            <person name="Floudas D."/>
            <person name="Hibbett D.S."/>
            <person name="Canessa P."/>
            <person name="Larrondo L.F."/>
            <person name="James T.Y."/>
            <person name="Seelenfreund D."/>
            <person name="Lobos S."/>
            <person name="Polanco R."/>
            <person name="Tello M."/>
            <person name="Honda Y."/>
            <person name="Watanabe T."/>
            <person name="Watanabe T."/>
            <person name="Ryu J.S."/>
            <person name="Kubicek C.P."/>
            <person name="Schmoll M."/>
            <person name="Gaskell J."/>
            <person name="Hammel K.E."/>
            <person name="St John F.J."/>
            <person name="Vanden Wymelenberg A."/>
            <person name="Sabat G."/>
            <person name="Splinter BonDurant S."/>
            <person name="Syed K."/>
            <person name="Yadav J.S."/>
            <person name="Doddapaneni H."/>
            <person name="Subramanian V."/>
            <person name="Lavin J.L."/>
            <person name="Oguiza J.A."/>
            <person name="Perez G."/>
            <person name="Pisabarro A.G."/>
            <person name="Ramirez L."/>
            <person name="Santoyo F."/>
            <person name="Master E."/>
            <person name="Coutinho P.M."/>
            <person name="Henrissat B."/>
            <person name="Lombard V."/>
            <person name="Magnuson J.K."/>
            <person name="Kuees U."/>
            <person name="Hori C."/>
            <person name="Igarashi K."/>
            <person name="Samejima M."/>
            <person name="Held B.W."/>
            <person name="Barry K.W."/>
            <person name="LaButti K.M."/>
            <person name="Lapidus A."/>
            <person name="Lindquist E.A."/>
            <person name="Lucas S.M."/>
            <person name="Riley R."/>
            <person name="Salamov A.A."/>
            <person name="Hoffmeister D."/>
            <person name="Schwenk D."/>
            <person name="Hadar Y."/>
            <person name="Yarden O."/>
            <person name="de Vries R.P."/>
            <person name="Wiebenga A."/>
            <person name="Stenlid J."/>
            <person name="Eastwood D."/>
            <person name="Grigoriev I.V."/>
            <person name="Berka R.M."/>
            <person name="Blanchette R.A."/>
            <person name="Kersten P."/>
            <person name="Martinez A.T."/>
            <person name="Vicuna R."/>
            <person name="Cullen D."/>
        </authorList>
    </citation>
    <scope>NUCLEOTIDE SEQUENCE [LARGE SCALE GENOMIC DNA]</scope>
    <source>
        <strain evidence="2 3">B</strain>
    </source>
</reference>
<evidence type="ECO:0000256" key="1">
    <source>
        <dbReference type="SAM" id="MobiDB-lite"/>
    </source>
</evidence>
<dbReference type="HOGENOM" id="CLU_047855_0_0_1"/>
<organism evidence="2 3">
    <name type="scientific">Ceriporiopsis subvermispora (strain B)</name>
    <name type="common">White-rot fungus</name>
    <name type="synonym">Gelatoporia subvermispora</name>
    <dbReference type="NCBI Taxonomy" id="914234"/>
    <lineage>
        <taxon>Eukaryota</taxon>
        <taxon>Fungi</taxon>
        <taxon>Dikarya</taxon>
        <taxon>Basidiomycota</taxon>
        <taxon>Agaricomycotina</taxon>
        <taxon>Agaricomycetes</taxon>
        <taxon>Polyporales</taxon>
        <taxon>Gelatoporiaceae</taxon>
        <taxon>Gelatoporia</taxon>
    </lineage>
</organism>
<dbReference type="AlphaFoldDB" id="M2RJF4"/>
<proteinExistence type="predicted"/>